<dbReference type="EMBL" id="JAUOPG010000003">
    <property type="protein sequence ID" value="MDO6453108.1"/>
    <property type="molecule type" value="Genomic_DNA"/>
</dbReference>
<dbReference type="SMART" id="SM01008">
    <property type="entry name" value="Ald_Xan_dh_C"/>
    <property type="match status" value="1"/>
</dbReference>
<dbReference type="Pfam" id="PF20256">
    <property type="entry name" value="MoCoBD_2"/>
    <property type="match status" value="2"/>
</dbReference>
<dbReference type="Pfam" id="PF02738">
    <property type="entry name" value="MoCoBD_1"/>
    <property type="match status" value="1"/>
</dbReference>
<protein>
    <submittedName>
        <fullName evidence="2">Molybdopterin-dependent oxidoreductase</fullName>
    </submittedName>
</protein>
<evidence type="ECO:0000259" key="1">
    <source>
        <dbReference type="SMART" id="SM01008"/>
    </source>
</evidence>
<dbReference type="GO" id="GO:0016491">
    <property type="term" value="F:oxidoreductase activity"/>
    <property type="evidence" value="ECO:0007669"/>
    <property type="project" value="InterPro"/>
</dbReference>
<dbReference type="InterPro" id="IPR046867">
    <property type="entry name" value="AldOxase/xan_DH_MoCoBD2"/>
</dbReference>
<dbReference type="SUPFAM" id="SSF56003">
    <property type="entry name" value="Molybdenum cofactor-binding domain"/>
    <property type="match status" value="2"/>
</dbReference>
<dbReference type="InterPro" id="IPR008274">
    <property type="entry name" value="AldOxase/xan_DH_MoCoBD1"/>
</dbReference>
<comment type="caution">
    <text evidence="2">The sequence shown here is derived from an EMBL/GenBank/DDBJ whole genome shotgun (WGS) entry which is preliminary data.</text>
</comment>
<gene>
    <name evidence="2" type="ORF">Q4490_05985</name>
</gene>
<dbReference type="AlphaFoldDB" id="A0AAW7XI95"/>
<name>A0AAW7XI95_9GAMM</name>
<dbReference type="InterPro" id="IPR012368">
    <property type="entry name" value="OxRdtase_Mopterin-bd_su_IorB"/>
</dbReference>
<organism evidence="2 3">
    <name type="scientific">Neptunomonas phycophila</name>
    <dbReference type="NCBI Taxonomy" id="1572645"/>
    <lineage>
        <taxon>Bacteria</taxon>
        <taxon>Pseudomonadati</taxon>
        <taxon>Pseudomonadota</taxon>
        <taxon>Gammaproteobacteria</taxon>
        <taxon>Oceanospirillales</taxon>
        <taxon>Oceanospirillaceae</taxon>
        <taxon>Neptunomonas</taxon>
    </lineage>
</organism>
<dbReference type="InterPro" id="IPR037165">
    <property type="entry name" value="AldOxase/xan_DH_Mopterin-bd_sf"/>
</dbReference>
<evidence type="ECO:0000313" key="2">
    <source>
        <dbReference type="EMBL" id="MDO6453108.1"/>
    </source>
</evidence>
<feature type="domain" description="Aldehyde oxidase/xanthine dehydrogenase a/b hammerhead" evidence="1">
    <location>
        <begin position="232"/>
        <end position="310"/>
    </location>
</feature>
<dbReference type="Proteomes" id="UP001169862">
    <property type="component" value="Unassembled WGS sequence"/>
</dbReference>
<dbReference type="Gene3D" id="3.30.365.10">
    <property type="entry name" value="Aldehyde oxidase/xanthine dehydrogenase, molybdopterin binding domain"/>
    <property type="match status" value="5"/>
</dbReference>
<reference evidence="2" key="1">
    <citation type="submission" date="2023-07" db="EMBL/GenBank/DDBJ databases">
        <title>Genome content predicts the carbon catabolic preferences of heterotrophic bacteria.</title>
        <authorList>
            <person name="Gralka M."/>
        </authorList>
    </citation>
    <scope>NUCLEOTIDE SEQUENCE</scope>
    <source>
        <strain evidence="2">I2M16</strain>
    </source>
</reference>
<dbReference type="RefSeq" id="WP_303549240.1">
    <property type="nucleotide sequence ID" value="NZ_JAUOPG010000003.1"/>
</dbReference>
<dbReference type="PIRSF" id="PIRSF036389">
    <property type="entry name" value="IOR_B"/>
    <property type="match status" value="1"/>
</dbReference>
<accession>A0AAW7XI95</accession>
<dbReference type="InterPro" id="IPR052516">
    <property type="entry name" value="N-heterocyclic_Hydroxylase"/>
</dbReference>
<evidence type="ECO:0000313" key="3">
    <source>
        <dbReference type="Proteomes" id="UP001169862"/>
    </source>
</evidence>
<dbReference type="PANTHER" id="PTHR47495:SF2">
    <property type="entry name" value="ALDEHYDE DEHYDROGENASE"/>
    <property type="match status" value="1"/>
</dbReference>
<proteinExistence type="predicted"/>
<dbReference type="PANTHER" id="PTHR47495">
    <property type="entry name" value="ALDEHYDE DEHYDROGENASE"/>
    <property type="match status" value="1"/>
</dbReference>
<dbReference type="Gene3D" id="3.90.1170.50">
    <property type="entry name" value="Aldehyde oxidase/xanthine dehydrogenase, a/b hammerhead"/>
    <property type="match status" value="1"/>
</dbReference>
<sequence length="740" mass="79466">MKTSSMSNSTPDADNGLSTERRRFLKRSSLLLGGLAISTWLPPMTRNSFASEAISGAQLGGNSAQKGGYGAFVRVGTDGKVTLISSKIEMGQGVQTGMAMMVAEELEVPLKDVSVVEAPANAALYTDPLLQFQATGGSTSTRATWEPLRKAGATARMLLIQAAANRWNVDATLCTAKAGTISGPEGQTVNYADVVEDAIELPIPTEVTLKSPESFTLIGTPAQRLDTPAKVNGSAKFTIDLSVPNMLIASTITCPVLGGKVKKVDASKARAIKGVKDIITLPNAVAVTATNTWTCFKAIKALDIEWDLGDNASVNSEEEANAVREASRQQGAVAKTVGNIDTALKEAPHTFEASYEQPFLSHSPLEPMTCVAHVRQDSCDLWVGTQVPDFAQKAAAKLTGLAPENIAVHNQLIGGAFGRRLEYDFIIQAVQIAQHVNYPIKLTWSREEDMTHDLYRPHYVDHIQAALDNNLEPTGWRQHIAGASVLASYVGSLPDSGVDGDAVEVAIDPIYALSDLEVQYNRQDAKSVNISWWRGVGPLRSTFVQESFIDELAHHANVDPLTFRYDRLKEHPRAQALLKVVEKASNWHSALPEGHGRGVAISHVFGGYVATVIELAMQGELGVKIKRVISAVDCGIVTNPTSVSAQIEGGTLFGISAAFFNEIHIENGAVQQKNYDTYRQLRITDAPSVEVHITKSAEQPGGVGEAGTSLAAPALVNALYAASGKRIRRIPLNRHGYFTV</sequence>
<dbReference type="InterPro" id="IPR000674">
    <property type="entry name" value="Ald_Oxase/Xan_DH_a/b"/>
</dbReference>
<dbReference type="InterPro" id="IPR006311">
    <property type="entry name" value="TAT_signal"/>
</dbReference>
<dbReference type="PROSITE" id="PS51318">
    <property type="entry name" value="TAT"/>
    <property type="match status" value="1"/>
</dbReference>